<evidence type="ECO:0000259" key="2">
    <source>
        <dbReference type="Pfam" id="PF07589"/>
    </source>
</evidence>
<feature type="domain" description="Ice-binding protein C-terminal" evidence="2">
    <location>
        <begin position="180"/>
        <end position="202"/>
    </location>
</feature>
<protein>
    <recommendedName>
        <fullName evidence="2">Ice-binding protein C-terminal domain-containing protein</fullName>
    </recommendedName>
</protein>
<dbReference type="Pfam" id="PF07589">
    <property type="entry name" value="PEP-CTERM"/>
    <property type="match status" value="1"/>
</dbReference>
<dbReference type="InterPro" id="IPR013424">
    <property type="entry name" value="Ice-binding_C"/>
</dbReference>
<feature type="signal peptide" evidence="1">
    <location>
        <begin position="1"/>
        <end position="26"/>
    </location>
</feature>
<accession>A0ABM8C3V3</accession>
<name>A0ABM8C3V3_9BURK</name>
<feature type="chain" id="PRO_5045826051" description="Ice-binding protein C-terminal domain-containing protein" evidence="1">
    <location>
        <begin position="27"/>
        <end position="204"/>
    </location>
</feature>
<dbReference type="Proteomes" id="UP001163336">
    <property type="component" value="Chromosome"/>
</dbReference>
<proteinExistence type="predicted"/>
<dbReference type="EMBL" id="AP026966">
    <property type="protein sequence ID" value="BDT57850.1"/>
    <property type="molecule type" value="Genomic_DNA"/>
</dbReference>
<keyword evidence="1" id="KW-0732">Signal</keyword>
<reference evidence="3" key="1">
    <citation type="submission" date="2022-11" db="EMBL/GenBank/DDBJ databases">
        <title>Isolation and characterization of PLA-degrading bacterium Massilia sp. from Antarctic soil.</title>
        <authorList>
            <person name="Sato K."/>
            <person name="Gomez-Fuentes C."/>
            <person name="Ahmad S.A."/>
            <person name="Zulkharnain A."/>
        </authorList>
    </citation>
    <scope>NUCLEOTIDE SEQUENCE</scope>
    <source>
        <strain evidence="3">N-3</strain>
    </source>
</reference>
<evidence type="ECO:0000313" key="4">
    <source>
        <dbReference type="Proteomes" id="UP001163336"/>
    </source>
</evidence>
<keyword evidence="4" id="KW-1185">Reference proteome</keyword>
<evidence type="ECO:0000313" key="3">
    <source>
        <dbReference type="EMBL" id="BDT57850.1"/>
    </source>
</evidence>
<organism evidence="3 4">
    <name type="scientific">Massilia varians</name>
    <dbReference type="NCBI Taxonomy" id="457921"/>
    <lineage>
        <taxon>Bacteria</taxon>
        <taxon>Pseudomonadati</taxon>
        <taxon>Pseudomonadota</taxon>
        <taxon>Betaproteobacteria</taxon>
        <taxon>Burkholderiales</taxon>
        <taxon>Oxalobacteraceae</taxon>
        <taxon>Telluria group</taxon>
        <taxon>Massilia</taxon>
    </lineage>
</organism>
<sequence>MRTSPAALFAGLLIGTGMLAPFQASATPIVRDFDNYTSPPVSCCYTSSEVRVAVYADLTVSGGESGRVMNASGWNNLQTSGANLYGSKDGFIDLLFTAPVYNLAFDLIHGNFGNINLTVNYFDSGNVLLEQASVPLTSYAMPGSVKHVIGRATNIAHVRITGASNMAIDTISFELAPVNVPEPASMALIGLAALGMTAARRRRA</sequence>
<dbReference type="NCBIfam" id="TIGR02595">
    <property type="entry name" value="PEP_CTERM"/>
    <property type="match status" value="1"/>
</dbReference>
<evidence type="ECO:0000256" key="1">
    <source>
        <dbReference type="SAM" id="SignalP"/>
    </source>
</evidence>
<gene>
    <name evidence="3" type="ORF">MasN3_13440</name>
</gene>